<protein>
    <recommendedName>
        <fullName evidence="1">Tail spike domain-containing protein</fullName>
    </recommendedName>
</protein>
<dbReference type="STRING" id="1441095.AM592_08970"/>
<reference evidence="3" key="1">
    <citation type="submission" date="2015-08" db="EMBL/GenBank/DDBJ databases">
        <title>Genome sequencing project for genomic taxonomy and phylogenomics of Bacillus-like bacteria.</title>
        <authorList>
            <person name="Liu B."/>
            <person name="Wang J."/>
            <person name="Zhu Y."/>
            <person name="Liu G."/>
            <person name="Chen Q."/>
            <person name="Chen Z."/>
            <person name="Lan J."/>
            <person name="Che J."/>
            <person name="Ge C."/>
            <person name="Shi H."/>
            <person name="Pan Z."/>
            <person name="Liu X."/>
        </authorList>
    </citation>
    <scope>NUCLEOTIDE SEQUENCE [LARGE SCALE GENOMIC DNA]</scope>
    <source>
        <strain evidence="3">FJAT-4402</strain>
    </source>
</reference>
<dbReference type="Proteomes" id="UP000067625">
    <property type="component" value="Chromosome"/>
</dbReference>
<reference evidence="2 3" key="2">
    <citation type="journal article" date="2016" name="Int. J. Syst. Evol. Microbiol.">
        <title>Bacillus gobiensis sp. nov., isolated from a soil sample.</title>
        <authorList>
            <person name="Liu B."/>
            <person name="Liu G.H."/>
            <person name="Cetin S."/>
            <person name="Schumann P."/>
            <person name="Pan Z.Z."/>
            <person name="Chen Q.Q."/>
        </authorList>
    </citation>
    <scope>NUCLEOTIDE SEQUENCE [LARGE SCALE GENOMIC DNA]</scope>
    <source>
        <strain evidence="2 3">FJAT-4402</strain>
    </source>
</reference>
<dbReference type="NCBIfam" id="TIGR01665">
    <property type="entry name" value="put_anti_recept"/>
    <property type="match status" value="1"/>
</dbReference>
<feature type="domain" description="Tail spike" evidence="1">
    <location>
        <begin position="87"/>
        <end position="335"/>
    </location>
</feature>
<proteinExistence type="predicted"/>
<dbReference type="PATRIC" id="fig|1441095.3.peg.1972"/>
<name>A0A0M4FGN3_9BACI</name>
<dbReference type="AlphaFoldDB" id="A0A0M4FGN3"/>
<sequence length="972" mass="109087">MIHVLHHQTDDLVGWVDLVLEDNHSRSLNEETFDFIAPSDADGIDKVQGRSRILIPAEEGDYREFIVDKIYESRVSKQTEIYSIASYTDLQKSKVIAPAERDGQTLESAADFVLEGLEWQVGIVEYSGIRKWMIEKHLSAYEALRVIASLFDVELVFRVTTDGDKVTGRYVDFLKKQGMNRGKEITFGKDLIEIKRTIDPSRVVTALYCIGPEKEDGTRLTVTVTNNEAFQNWNRKGQHLIEIYEPESNDQDMTLERLTQLGETELNKRIAAAVNYEVEGASLEHILGYEHELTRIGDTVKIKDESFEPEMYLDSRVIQIDRSIFDKSKKTYALGEVIEYEKEDVMRLWKDLQSLYATRVVKSPNPPAGKPTIIWIKTGGPIDVPHSWDGSGWIPFSPLEAKDINAETPGGAQDKANNARDEANQYTNSQLENYVQTVIYNQDMSAIQNQIDGSITTWFYDYDPSMSNEPANLWSTDEEKNNHLGDLFYNTSSGYTYRFALNNSVYQWIRITDTDVTKALSDASKAQDTADSKRRVFVNQPSPPYEPGDIWTQGTNGDILSCQTAKQEGESYAAADWVKAAKYTDDQRAIDAENNAIDYTNGQVEQVEEAISQRELSIFRQDQEPSGGGFVVGQLWIRTTDFTFFRWTGSAWEQFTPSVNSVNGIDNRLSIAESNITELDNEVSLRVKQSDYDVDMDDLTSRMSSAESSITIHADQIQQRVEKNNVISSINQTAEQVQIQAEKIALNGYVEAKHIKSLNGLNVNNNFIVDVNGNVTFKGNLEGATGTFNGKITSSDLILEPEEYHPLSGSSILFPSGWATQGGESYYINGNIALTSSEGVLSIEGRNGDGTELGYVHIQSPLWVNGYLDVNGSIESNGSPVHTANTARPAQYTIYGLNPAINRMRRKINHNLGYTPRVIPVIRWQTGSVSVNDINLVYTENVSDTSFDIVVAGKRNFSSSEYVFVDVIMMKP</sequence>
<dbReference type="OrthoDB" id="2240714at2"/>
<dbReference type="InterPro" id="IPR007119">
    <property type="entry name" value="Phage_tail_spike_N"/>
</dbReference>
<dbReference type="RefSeq" id="WP_053603488.1">
    <property type="nucleotide sequence ID" value="NZ_CP012600.1"/>
</dbReference>
<dbReference type="EMBL" id="CP012600">
    <property type="protein sequence ID" value="ALC81724.1"/>
    <property type="molecule type" value="Genomic_DNA"/>
</dbReference>
<gene>
    <name evidence="2" type="ORF">AM592_08970</name>
</gene>
<accession>A0A0M4FGN3</accession>
<evidence type="ECO:0000313" key="2">
    <source>
        <dbReference type="EMBL" id="ALC81724.1"/>
    </source>
</evidence>
<evidence type="ECO:0000259" key="1">
    <source>
        <dbReference type="Pfam" id="PF06605"/>
    </source>
</evidence>
<organism evidence="2 3">
    <name type="scientific">Bacillus gobiensis</name>
    <dbReference type="NCBI Taxonomy" id="1441095"/>
    <lineage>
        <taxon>Bacteria</taxon>
        <taxon>Bacillati</taxon>
        <taxon>Bacillota</taxon>
        <taxon>Bacilli</taxon>
        <taxon>Bacillales</taxon>
        <taxon>Bacillaceae</taxon>
        <taxon>Bacillus</taxon>
    </lineage>
</organism>
<keyword evidence="3" id="KW-1185">Reference proteome</keyword>
<dbReference type="InterPro" id="IPR010572">
    <property type="entry name" value="Tail_dom"/>
</dbReference>
<evidence type="ECO:0000313" key="3">
    <source>
        <dbReference type="Proteomes" id="UP000067625"/>
    </source>
</evidence>
<dbReference type="Pfam" id="PF06605">
    <property type="entry name" value="Prophage_tail"/>
    <property type="match status" value="1"/>
</dbReference>